<evidence type="ECO:0000256" key="1">
    <source>
        <dbReference type="ARBA" id="ARBA00006620"/>
    </source>
</evidence>
<dbReference type="InterPro" id="IPR038570">
    <property type="entry name" value="HicA_sf"/>
</dbReference>
<name>A0A1L9QSI3_9CYAN</name>
<evidence type="ECO:0000256" key="2">
    <source>
        <dbReference type="ARBA" id="ARBA00022649"/>
    </source>
</evidence>
<keyword evidence="5" id="KW-0378">Hydrolase</keyword>
<evidence type="ECO:0000256" key="6">
    <source>
        <dbReference type="ARBA" id="ARBA00022884"/>
    </source>
</evidence>
<keyword evidence="9" id="KW-1185">Reference proteome</keyword>
<evidence type="ECO:0000256" key="7">
    <source>
        <dbReference type="ARBA" id="ARBA00023016"/>
    </source>
</evidence>
<evidence type="ECO:0000313" key="9">
    <source>
        <dbReference type="Proteomes" id="UP000183940"/>
    </source>
</evidence>
<dbReference type="AlphaFoldDB" id="A0A1L9QSI3"/>
<dbReference type="GO" id="GO:0016787">
    <property type="term" value="F:hydrolase activity"/>
    <property type="evidence" value="ECO:0007669"/>
    <property type="project" value="UniProtKB-KW"/>
</dbReference>
<dbReference type="STRING" id="1925591.BI308_10790"/>
<proteinExistence type="inferred from homology"/>
<dbReference type="Pfam" id="PF07927">
    <property type="entry name" value="HicA_toxin"/>
    <property type="match status" value="1"/>
</dbReference>
<comment type="caution">
    <text evidence="8">The sequence shown here is derived from an EMBL/GenBank/DDBJ whole genome shotgun (WGS) entry which is preliminary data.</text>
</comment>
<keyword evidence="3" id="KW-0540">Nuclease</keyword>
<comment type="similarity">
    <text evidence="1">Belongs to the HicA mRNA interferase family.</text>
</comment>
<keyword evidence="2" id="KW-1277">Toxin-antitoxin system</keyword>
<dbReference type="SUPFAM" id="SSF54786">
    <property type="entry name" value="YcfA/nrd intein domain"/>
    <property type="match status" value="1"/>
</dbReference>
<keyword evidence="7" id="KW-0346">Stress response</keyword>
<evidence type="ECO:0000256" key="4">
    <source>
        <dbReference type="ARBA" id="ARBA00022759"/>
    </source>
</evidence>
<evidence type="ECO:0000256" key="5">
    <source>
        <dbReference type="ARBA" id="ARBA00022801"/>
    </source>
</evidence>
<protein>
    <recommendedName>
        <fullName evidence="10">Toxin HicA</fullName>
    </recommendedName>
</protein>
<dbReference type="GO" id="GO:0003729">
    <property type="term" value="F:mRNA binding"/>
    <property type="evidence" value="ECO:0007669"/>
    <property type="project" value="InterPro"/>
</dbReference>
<sequence>MSKKQKTLEKVLGGSKNISFSEFISLVEEFGFLLDRTNGSHHIFIHPDIPDLVTIYSASR</sequence>
<dbReference type="GO" id="GO:0004519">
    <property type="term" value="F:endonuclease activity"/>
    <property type="evidence" value="ECO:0007669"/>
    <property type="project" value="UniProtKB-KW"/>
</dbReference>
<keyword evidence="6" id="KW-0694">RNA-binding</keyword>
<dbReference type="InterPro" id="IPR012933">
    <property type="entry name" value="HicA_mRNA_interferase"/>
</dbReference>
<evidence type="ECO:0000256" key="3">
    <source>
        <dbReference type="ARBA" id="ARBA00022722"/>
    </source>
</evidence>
<dbReference type="Proteomes" id="UP000183940">
    <property type="component" value="Unassembled WGS sequence"/>
</dbReference>
<gene>
    <name evidence="8" type="ORF">BI308_10790</name>
</gene>
<evidence type="ECO:0008006" key="10">
    <source>
        <dbReference type="Google" id="ProtNLM"/>
    </source>
</evidence>
<organism evidence="8 9">
    <name type="scientific">Roseofilum reptotaenium AO1-A</name>
    <dbReference type="NCBI Taxonomy" id="1925591"/>
    <lineage>
        <taxon>Bacteria</taxon>
        <taxon>Bacillati</taxon>
        <taxon>Cyanobacteriota</taxon>
        <taxon>Cyanophyceae</taxon>
        <taxon>Desertifilales</taxon>
        <taxon>Desertifilaceae</taxon>
        <taxon>Roseofilum</taxon>
    </lineage>
</organism>
<dbReference type="EMBL" id="MLAW01000015">
    <property type="protein sequence ID" value="OJJ25624.1"/>
    <property type="molecule type" value="Genomic_DNA"/>
</dbReference>
<accession>A0A1L9QSI3</accession>
<dbReference type="Gene3D" id="3.30.920.30">
    <property type="entry name" value="Hypothetical protein"/>
    <property type="match status" value="1"/>
</dbReference>
<evidence type="ECO:0000313" key="8">
    <source>
        <dbReference type="EMBL" id="OJJ25624.1"/>
    </source>
</evidence>
<reference evidence="8" key="1">
    <citation type="submission" date="2016-10" db="EMBL/GenBank/DDBJ databases">
        <title>CRISPR-Cas defence system in Roseofilum reptotaenium: evidence of a bacteriophage-cyanobacterium arms race in the coral black band disease.</title>
        <authorList>
            <person name="Buerger P."/>
            <person name="Wood-Charlson E.M."/>
            <person name="Weynberg K.D."/>
            <person name="Willis B."/>
            <person name="Van Oppen M.J."/>
        </authorList>
    </citation>
    <scope>NUCLEOTIDE SEQUENCE [LARGE SCALE GENOMIC DNA]</scope>
    <source>
        <strain evidence="8">AO1-A</strain>
    </source>
</reference>
<keyword evidence="4" id="KW-0255">Endonuclease</keyword>